<dbReference type="Proteomes" id="UP001419910">
    <property type="component" value="Unassembled WGS sequence"/>
</dbReference>
<dbReference type="EMBL" id="JBDIME010000019">
    <property type="protein sequence ID" value="MEN2791651.1"/>
    <property type="molecule type" value="Genomic_DNA"/>
</dbReference>
<sequence length="61" mass="6485">MLWLFHAGAAAATRQLLSIVIVTLTFALLSRNGLVGPILVHTGSGHIAATPILGWFYLLTV</sequence>
<protein>
    <recommendedName>
        <fullName evidence="4">CPBP family intramembrane metalloprotease</fullName>
    </recommendedName>
</protein>
<feature type="transmembrane region" description="Helical" evidence="1">
    <location>
        <begin position="34"/>
        <end position="59"/>
    </location>
</feature>
<comment type="caution">
    <text evidence="2">The sequence shown here is derived from an EMBL/GenBank/DDBJ whole genome shotgun (WGS) entry which is preliminary data.</text>
</comment>
<keyword evidence="1" id="KW-1133">Transmembrane helix</keyword>
<evidence type="ECO:0000313" key="2">
    <source>
        <dbReference type="EMBL" id="MEN2791651.1"/>
    </source>
</evidence>
<keyword evidence="1" id="KW-0812">Transmembrane</keyword>
<dbReference type="RefSeq" id="WP_343892098.1">
    <property type="nucleotide sequence ID" value="NZ_BAAAEH010000050.1"/>
</dbReference>
<organism evidence="2 3">
    <name type="scientific">Sphingomonas oligophenolica</name>
    <dbReference type="NCBI Taxonomy" id="301154"/>
    <lineage>
        <taxon>Bacteria</taxon>
        <taxon>Pseudomonadati</taxon>
        <taxon>Pseudomonadota</taxon>
        <taxon>Alphaproteobacteria</taxon>
        <taxon>Sphingomonadales</taxon>
        <taxon>Sphingomonadaceae</taxon>
        <taxon>Sphingomonas</taxon>
    </lineage>
</organism>
<evidence type="ECO:0000256" key="1">
    <source>
        <dbReference type="SAM" id="Phobius"/>
    </source>
</evidence>
<proteinExistence type="predicted"/>
<keyword evidence="1" id="KW-0472">Membrane</keyword>
<gene>
    <name evidence="2" type="ORF">ABC974_18615</name>
</gene>
<accession>A0ABU9Y7A8</accession>
<evidence type="ECO:0008006" key="4">
    <source>
        <dbReference type="Google" id="ProtNLM"/>
    </source>
</evidence>
<reference evidence="2 3" key="1">
    <citation type="submission" date="2024-05" db="EMBL/GenBank/DDBJ databases">
        <authorList>
            <person name="Liu Q."/>
            <person name="Xin Y.-H."/>
        </authorList>
    </citation>
    <scope>NUCLEOTIDE SEQUENCE [LARGE SCALE GENOMIC DNA]</scope>
    <source>
        <strain evidence="2 3">CGMCC 1.10181</strain>
    </source>
</reference>
<keyword evidence="3" id="KW-1185">Reference proteome</keyword>
<evidence type="ECO:0000313" key="3">
    <source>
        <dbReference type="Proteomes" id="UP001419910"/>
    </source>
</evidence>
<name>A0ABU9Y7A8_9SPHN</name>